<feature type="transmembrane region" description="Helical" evidence="6">
    <location>
        <begin position="47"/>
        <end position="69"/>
    </location>
</feature>
<evidence type="ECO:0000256" key="3">
    <source>
        <dbReference type="ARBA" id="ARBA00022692"/>
    </source>
</evidence>
<comment type="caution">
    <text evidence="6">Lacks conserved residue(s) required for the propagation of feature annotation.</text>
</comment>
<dbReference type="InterPro" id="IPR049452">
    <property type="entry name" value="Anoctamin_TM"/>
</dbReference>
<organism evidence="8 9">
    <name type="scientific">Ignelater luminosus</name>
    <name type="common">Cucubano</name>
    <name type="synonym">Pyrophorus luminosus</name>
    <dbReference type="NCBI Taxonomy" id="2038154"/>
    <lineage>
        <taxon>Eukaryota</taxon>
        <taxon>Metazoa</taxon>
        <taxon>Ecdysozoa</taxon>
        <taxon>Arthropoda</taxon>
        <taxon>Hexapoda</taxon>
        <taxon>Insecta</taxon>
        <taxon>Pterygota</taxon>
        <taxon>Neoptera</taxon>
        <taxon>Endopterygota</taxon>
        <taxon>Coleoptera</taxon>
        <taxon>Polyphaga</taxon>
        <taxon>Elateriformia</taxon>
        <taxon>Elateroidea</taxon>
        <taxon>Elateridae</taxon>
        <taxon>Agrypninae</taxon>
        <taxon>Pyrophorini</taxon>
        <taxon>Ignelater</taxon>
    </lineage>
</organism>
<dbReference type="InterPro" id="IPR007632">
    <property type="entry name" value="Anoctamin"/>
</dbReference>
<evidence type="ECO:0000256" key="4">
    <source>
        <dbReference type="ARBA" id="ARBA00022989"/>
    </source>
</evidence>
<evidence type="ECO:0000259" key="7">
    <source>
        <dbReference type="Pfam" id="PF04547"/>
    </source>
</evidence>
<sequence>MRRIPFAISNAHQEMHEKKRVAKEEIKLERKQKKSSIDEKTQPTMKYGFAIMFPTVVPFAPLLVFIDFIVTIPMDAALLCKCLCRPVPRHVVDREMWEGILGFASIIGMLVNISHPIYGQKLYYDMWHYGERDAAKCCV</sequence>
<protein>
    <recommendedName>
        <fullName evidence="6">Anoctamin</fullName>
    </recommendedName>
</protein>
<dbReference type="PANTHER" id="PTHR12308:SF73">
    <property type="entry name" value="ANOCTAMIN"/>
    <property type="match status" value="1"/>
</dbReference>
<comment type="similarity">
    <text evidence="2 6">Belongs to the anoctamin family.</text>
</comment>
<feature type="transmembrane region" description="Helical" evidence="6">
    <location>
        <begin position="99"/>
        <end position="118"/>
    </location>
</feature>
<evidence type="ECO:0000313" key="9">
    <source>
        <dbReference type="Proteomes" id="UP000801492"/>
    </source>
</evidence>
<evidence type="ECO:0000256" key="2">
    <source>
        <dbReference type="ARBA" id="ARBA00009671"/>
    </source>
</evidence>
<keyword evidence="9" id="KW-1185">Reference proteome</keyword>
<keyword evidence="4 6" id="KW-1133">Transmembrane helix</keyword>
<evidence type="ECO:0000313" key="8">
    <source>
        <dbReference type="EMBL" id="KAF2895100.1"/>
    </source>
</evidence>
<dbReference type="Pfam" id="PF04547">
    <property type="entry name" value="Anoctamin"/>
    <property type="match status" value="1"/>
</dbReference>
<comment type="caution">
    <text evidence="8">The sequence shown here is derived from an EMBL/GenBank/DDBJ whole genome shotgun (WGS) entry which is preliminary data.</text>
</comment>
<dbReference type="GO" id="GO:0016020">
    <property type="term" value="C:membrane"/>
    <property type="evidence" value="ECO:0007669"/>
    <property type="project" value="UniProtKB-SubCell"/>
</dbReference>
<evidence type="ECO:0000256" key="6">
    <source>
        <dbReference type="RuleBase" id="RU280814"/>
    </source>
</evidence>
<comment type="subcellular location">
    <subcellularLocation>
        <location evidence="1 6">Membrane</location>
        <topology evidence="1 6">Multi-pass membrane protein</topology>
    </subcellularLocation>
</comment>
<keyword evidence="5 6" id="KW-0472">Membrane</keyword>
<dbReference type="Proteomes" id="UP000801492">
    <property type="component" value="Unassembled WGS sequence"/>
</dbReference>
<proteinExistence type="inferred from homology"/>
<dbReference type="GO" id="GO:0005254">
    <property type="term" value="F:chloride channel activity"/>
    <property type="evidence" value="ECO:0007669"/>
    <property type="project" value="TreeGrafter"/>
</dbReference>
<dbReference type="EMBL" id="VTPC01006243">
    <property type="protein sequence ID" value="KAF2895100.1"/>
    <property type="molecule type" value="Genomic_DNA"/>
</dbReference>
<accession>A0A8K0CWR0</accession>
<gene>
    <name evidence="8" type="ORF">ILUMI_11071</name>
</gene>
<reference evidence="8" key="1">
    <citation type="submission" date="2019-08" db="EMBL/GenBank/DDBJ databases">
        <title>The genome of the North American firefly Photinus pyralis.</title>
        <authorList>
            <consortium name="Photinus pyralis genome working group"/>
            <person name="Fallon T.R."/>
            <person name="Sander Lower S.E."/>
            <person name="Weng J.-K."/>
        </authorList>
    </citation>
    <scope>NUCLEOTIDE SEQUENCE</scope>
    <source>
        <strain evidence="8">TRF0915ILg1</strain>
        <tissue evidence="8">Whole body</tissue>
    </source>
</reference>
<dbReference type="PANTHER" id="PTHR12308">
    <property type="entry name" value="ANOCTAMIN"/>
    <property type="match status" value="1"/>
</dbReference>
<feature type="domain" description="Anoctamin transmembrane" evidence="7">
    <location>
        <begin position="13"/>
        <end position="114"/>
    </location>
</feature>
<evidence type="ECO:0000256" key="1">
    <source>
        <dbReference type="ARBA" id="ARBA00004141"/>
    </source>
</evidence>
<keyword evidence="3 6" id="KW-0812">Transmembrane</keyword>
<evidence type="ECO:0000256" key="5">
    <source>
        <dbReference type="ARBA" id="ARBA00023136"/>
    </source>
</evidence>
<dbReference type="AlphaFoldDB" id="A0A8K0CWR0"/>
<name>A0A8K0CWR0_IGNLU</name>